<organism evidence="1 2">
    <name type="scientific">Mucilaginibacter psychrotolerans</name>
    <dbReference type="NCBI Taxonomy" id="1524096"/>
    <lineage>
        <taxon>Bacteria</taxon>
        <taxon>Pseudomonadati</taxon>
        <taxon>Bacteroidota</taxon>
        <taxon>Sphingobacteriia</taxon>
        <taxon>Sphingobacteriales</taxon>
        <taxon>Sphingobacteriaceae</taxon>
        <taxon>Mucilaginibacter</taxon>
    </lineage>
</organism>
<dbReference type="AlphaFoldDB" id="A0A4Y8S7T2"/>
<sequence>MKRFILFTLMLIVGTGYLTIKYFKSLNSSGVHAGNIMRTIPDSAVAVFEFSNDKGFYEIFTDNTLLGSLIGEQAISELDTVRQTLFGNAALQQFFEGSNVFLSLHPNTGAGPQLLLTAAAGKDFEISILDALAKQKKTGMLITSFTMNEKRGFIIYFASLKKRFYLLNTEENIYSASFSKELIAQVASPQNDKEKSAFLLLPDQQNSNSLANLYINYSQLSPLFDKLFKTKNNDIFKNFRLLPASAALNLNYKADALMFNGYTKTDANKPASYLNLFISQAPVENQLKEIFPSTTAYTINMAASDPEKFMGDLTNFQDKAGLKTDRDTLLKRVKAETGINLKSELTKLLGKEFAVVTTRYREKFALITVKDGSKLRPFMVNISTMINDDTGELNYNKLPYFMFGDAFNAFRRPYFRIFDNYLVLANSVKELDSFADSYLNRKFMSKTDSYQRFDNLMAERSNVTFYINFKNARAILKNDLKDNVLNAYENNKLSLLNFESASYQFTATDGNFYTNFCMLRNQPDTTIRSKSDQNQQ</sequence>
<comment type="caution">
    <text evidence="1">The sequence shown here is derived from an EMBL/GenBank/DDBJ whole genome shotgun (WGS) entry which is preliminary data.</text>
</comment>
<proteinExistence type="predicted"/>
<dbReference type="EMBL" id="SOZE01000028">
    <property type="protein sequence ID" value="TFF34671.1"/>
    <property type="molecule type" value="Genomic_DNA"/>
</dbReference>
<accession>A0A4Y8S7T2</accession>
<evidence type="ECO:0000313" key="2">
    <source>
        <dbReference type="Proteomes" id="UP000297540"/>
    </source>
</evidence>
<evidence type="ECO:0000313" key="1">
    <source>
        <dbReference type="EMBL" id="TFF34671.1"/>
    </source>
</evidence>
<name>A0A4Y8S7T2_9SPHI</name>
<keyword evidence="2" id="KW-1185">Reference proteome</keyword>
<evidence type="ECO:0008006" key="3">
    <source>
        <dbReference type="Google" id="ProtNLM"/>
    </source>
</evidence>
<dbReference type="Proteomes" id="UP000297540">
    <property type="component" value="Unassembled WGS sequence"/>
</dbReference>
<dbReference type="RefSeq" id="WP_133234561.1">
    <property type="nucleotide sequence ID" value="NZ_SOZE01000028.1"/>
</dbReference>
<reference evidence="1 2" key="1">
    <citation type="journal article" date="2017" name="Int. J. Syst. Evol. Microbiol.">
        <title>Mucilaginibacterpsychrotolerans sp. nov., isolated from peatlands.</title>
        <authorList>
            <person name="Deng Y."/>
            <person name="Shen L."/>
            <person name="Xu B."/>
            <person name="Liu Y."/>
            <person name="Gu Z."/>
            <person name="Liu H."/>
            <person name="Zhou Y."/>
        </authorList>
    </citation>
    <scope>NUCLEOTIDE SEQUENCE [LARGE SCALE GENOMIC DNA]</scope>
    <source>
        <strain evidence="1 2">NH7-4</strain>
    </source>
</reference>
<protein>
    <recommendedName>
        <fullName evidence="3">DUF3352 domain-containing protein</fullName>
    </recommendedName>
</protein>
<dbReference type="OrthoDB" id="1093345at2"/>
<gene>
    <name evidence="1" type="ORF">E2R66_21450</name>
</gene>